<evidence type="ECO:0000259" key="7">
    <source>
        <dbReference type="Pfam" id="PF06305"/>
    </source>
</evidence>
<gene>
    <name evidence="8" type="ORF">HNQ51_001414</name>
</gene>
<dbReference type="EMBL" id="JACHHO010000001">
    <property type="protein sequence ID" value="MBB5204121.1"/>
    <property type="molecule type" value="Genomic_DNA"/>
</dbReference>
<keyword evidence="9" id="KW-1185">Reference proteome</keyword>
<dbReference type="InterPro" id="IPR010445">
    <property type="entry name" value="LapA_dom"/>
</dbReference>
<protein>
    <submittedName>
        <fullName evidence="8">Putative integral membrane protein</fullName>
    </submittedName>
</protein>
<feature type="domain" description="Lipopolysaccharide assembly protein A" evidence="7">
    <location>
        <begin position="22"/>
        <end position="75"/>
    </location>
</feature>
<dbReference type="RefSeq" id="WP_138856884.1">
    <property type="nucleotide sequence ID" value="NZ_CP040709.1"/>
</dbReference>
<dbReference type="Pfam" id="PF06305">
    <property type="entry name" value="LapA_dom"/>
    <property type="match status" value="1"/>
</dbReference>
<accession>A0A840S689</accession>
<dbReference type="AlphaFoldDB" id="A0A840S689"/>
<keyword evidence="3 6" id="KW-1133">Transmembrane helix</keyword>
<evidence type="ECO:0000256" key="5">
    <source>
        <dbReference type="SAM" id="MobiDB-lite"/>
    </source>
</evidence>
<evidence type="ECO:0000256" key="2">
    <source>
        <dbReference type="ARBA" id="ARBA00022692"/>
    </source>
</evidence>
<evidence type="ECO:0000256" key="1">
    <source>
        <dbReference type="ARBA" id="ARBA00022475"/>
    </source>
</evidence>
<comment type="caution">
    <text evidence="8">The sequence shown here is derived from an EMBL/GenBank/DDBJ whole genome shotgun (WGS) entry which is preliminary data.</text>
</comment>
<evidence type="ECO:0000256" key="6">
    <source>
        <dbReference type="SAM" id="Phobius"/>
    </source>
</evidence>
<evidence type="ECO:0000256" key="4">
    <source>
        <dbReference type="ARBA" id="ARBA00023136"/>
    </source>
</evidence>
<feature type="region of interest" description="Disordered" evidence="5">
    <location>
        <begin position="72"/>
        <end position="96"/>
    </location>
</feature>
<keyword evidence="4 6" id="KW-0472">Membrane</keyword>
<feature type="transmembrane region" description="Helical" evidence="6">
    <location>
        <begin position="42"/>
        <end position="65"/>
    </location>
</feature>
<keyword evidence="1" id="KW-1003">Cell membrane</keyword>
<proteinExistence type="predicted"/>
<sequence length="96" mass="10767">MRLLTWLLRAFLFFVLFAFALNNTQTVTVHWFFGHAWSTPQVFVVLASFAAGAALGVLAMVPAWWRQRSQIKRQRPVSEATSSFSAEPPAGIRDGL</sequence>
<name>A0A840S689_9BURK</name>
<keyword evidence="2 6" id="KW-0812">Transmembrane</keyword>
<evidence type="ECO:0000313" key="9">
    <source>
        <dbReference type="Proteomes" id="UP000554837"/>
    </source>
</evidence>
<dbReference type="OrthoDB" id="9154783at2"/>
<dbReference type="GO" id="GO:0005886">
    <property type="term" value="C:plasma membrane"/>
    <property type="evidence" value="ECO:0007669"/>
    <property type="project" value="InterPro"/>
</dbReference>
<evidence type="ECO:0000256" key="3">
    <source>
        <dbReference type="ARBA" id="ARBA00022989"/>
    </source>
</evidence>
<reference evidence="8 9" key="1">
    <citation type="submission" date="2020-08" db="EMBL/GenBank/DDBJ databases">
        <title>Genomic Encyclopedia of Type Strains, Phase IV (KMG-IV): sequencing the most valuable type-strain genomes for metagenomic binning, comparative biology and taxonomic classification.</title>
        <authorList>
            <person name="Goeker M."/>
        </authorList>
    </citation>
    <scope>NUCLEOTIDE SEQUENCE [LARGE SCALE GENOMIC DNA]</scope>
    <source>
        <strain evidence="8 9">DSM 23958</strain>
    </source>
</reference>
<evidence type="ECO:0000313" key="8">
    <source>
        <dbReference type="EMBL" id="MBB5204121.1"/>
    </source>
</evidence>
<dbReference type="Proteomes" id="UP000554837">
    <property type="component" value="Unassembled WGS sequence"/>
</dbReference>
<organism evidence="8 9">
    <name type="scientific">Inhella inkyongensis</name>
    <dbReference type="NCBI Taxonomy" id="392593"/>
    <lineage>
        <taxon>Bacteria</taxon>
        <taxon>Pseudomonadati</taxon>
        <taxon>Pseudomonadota</taxon>
        <taxon>Betaproteobacteria</taxon>
        <taxon>Burkholderiales</taxon>
        <taxon>Sphaerotilaceae</taxon>
        <taxon>Inhella</taxon>
    </lineage>
</organism>